<dbReference type="SUPFAM" id="SSF50249">
    <property type="entry name" value="Nucleic acid-binding proteins"/>
    <property type="match status" value="1"/>
</dbReference>
<proteinExistence type="predicted"/>
<accession>A0A8T0GSN9</accession>
<evidence type="ECO:0000313" key="11">
    <source>
        <dbReference type="Proteomes" id="UP000822688"/>
    </source>
</evidence>
<evidence type="ECO:0000259" key="9">
    <source>
        <dbReference type="Pfam" id="PF01336"/>
    </source>
</evidence>
<dbReference type="Proteomes" id="UP000822688">
    <property type="component" value="Chromosome 9"/>
</dbReference>
<comment type="caution">
    <text evidence="10">The sequence shown here is derived from an EMBL/GenBank/DDBJ whole genome shotgun (WGS) entry which is preliminary data.</text>
</comment>
<evidence type="ECO:0000256" key="4">
    <source>
        <dbReference type="ARBA" id="ARBA00022454"/>
    </source>
</evidence>
<dbReference type="GO" id="GO:0000781">
    <property type="term" value="C:chromosome, telomeric region"/>
    <property type="evidence" value="ECO:0007669"/>
    <property type="project" value="UniProtKB-SubCell"/>
</dbReference>
<keyword evidence="5" id="KW-0779">Telomere</keyword>
<protein>
    <recommendedName>
        <fullName evidence="3">CST complex subunit STN1</fullName>
    </recommendedName>
    <alternativeName>
        <fullName evidence="8">Suppressor of cdc thirteen homolog</fullName>
    </alternativeName>
</protein>
<organism evidence="10 11">
    <name type="scientific">Ceratodon purpureus</name>
    <name type="common">Fire moss</name>
    <name type="synonym">Dicranum purpureum</name>
    <dbReference type="NCBI Taxonomy" id="3225"/>
    <lineage>
        <taxon>Eukaryota</taxon>
        <taxon>Viridiplantae</taxon>
        <taxon>Streptophyta</taxon>
        <taxon>Embryophyta</taxon>
        <taxon>Bryophyta</taxon>
        <taxon>Bryophytina</taxon>
        <taxon>Bryopsida</taxon>
        <taxon>Dicranidae</taxon>
        <taxon>Pseudoditrichales</taxon>
        <taxon>Ditrichaceae</taxon>
        <taxon>Ceratodon</taxon>
    </lineage>
</organism>
<dbReference type="Pfam" id="PF01336">
    <property type="entry name" value="tRNA_anti-codon"/>
    <property type="match status" value="1"/>
</dbReference>
<keyword evidence="4" id="KW-0158">Chromosome</keyword>
<keyword evidence="6" id="KW-0238">DNA-binding</keyword>
<keyword evidence="7" id="KW-0539">Nucleus</keyword>
<name>A0A8T0GSN9_CERPU</name>
<comment type="subcellular location">
    <subcellularLocation>
        <location evidence="2">Chromosome</location>
        <location evidence="2">Telomere</location>
    </subcellularLocation>
    <subcellularLocation>
        <location evidence="1">Nucleus</location>
    </subcellularLocation>
</comment>
<dbReference type="GO" id="GO:0003677">
    <property type="term" value="F:DNA binding"/>
    <property type="evidence" value="ECO:0007669"/>
    <property type="project" value="UniProtKB-KW"/>
</dbReference>
<dbReference type="EMBL" id="CM026430">
    <property type="protein sequence ID" value="KAG0561379.1"/>
    <property type="molecule type" value="Genomic_DNA"/>
</dbReference>
<dbReference type="InterPro" id="IPR040260">
    <property type="entry name" value="RFA2-like"/>
</dbReference>
<evidence type="ECO:0000256" key="2">
    <source>
        <dbReference type="ARBA" id="ARBA00004574"/>
    </source>
</evidence>
<dbReference type="InterPro" id="IPR012340">
    <property type="entry name" value="NA-bd_OB-fold"/>
</dbReference>
<dbReference type="PANTHER" id="PTHR13989">
    <property type="entry name" value="REPLICATION PROTEIN A-RELATED"/>
    <property type="match status" value="1"/>
</dbReference>
<keyword evidence="11" id="KW-1185">Reference proteome</keyword>
<sequence length="186" mass="20690">MAMGGEASGAVRELRPVREWGLDPMCFAHVRLLGFDLLALRPVPHMQGSFSRKGRPVRKVEIMGIVVAVDRKERYLRFTLDDGTGCVPCILWTNHASFMATTPAKGLELQARQELANGTAAKVKLGEVLRVQGRLSTFANQIQVTVASLQVEQDPNAEVLHWLECMRLAKCCYDLDPPSQTKPPHR</sequence>
<evidence type="ECO:0000256" key="5">
    <source>
        <dbReference type="ARBA" id="ARBA00022895"/>
    </source>
</evidence>
<reference evidence="10" key="1">
    <citation type="submission" date="2020-06" db="EMBL/GenBank/DDBJ databases">
        <title>WGS assembly of Ceratodon purpureus strain R40.</title>
        <authorList>
            <person name="Carey S.B."/>
            <person name="Jenkins J."/>
            <person name="Shu S."/>
            <person name="Lovell J.T."/>
            <person name="Sreedasyam A."/>
            <person name="Maumus F."/>
            <person name="Tiley G.P."/>
            <person name="Fernandez-Pozo N."/>
            <person name="Barry K."/>
            <person name="Chen C."/>
            <person name="Wang M."/>
            <person name="Lipzen A."/>
            <person name="Daum C."/>
            <person name="Saski C.A."/>
            <person name="Payton A.C."/>
            <person name="Mcbreen J.C."/>
            <person name="Conrad R.E."/>
            <person name="Kollar L.M."/>
            <person name="Olsson S."/>
            <person name="Huttunen S."/>
            <person name="Landis J.B."/>
            <person name="Wickett N.J."/>
            <person name="Johnson M.G."/>
            <person name="Rensing S.A."/>
            <person name="Grimwood J."/>
            <person name="Schmutz J."/>
            <person name="Mcdaniel S.F."/>
        </authorList>
    </citation>
    <scope>NUCLEOTIDE SEQUENCE</scope>
    <source>
        <strain evidence="10">R40</strain>
    </source>
</reference>
<dbReference type="GO" id="GO:0005634">
    <property type="term" value="C:nucleus"/>
    <property type="evidence" value="ECO:0007669"/>
    <property type="project" value="UniProtKB-SubCell"/>
</dbReference>
<evidence type="ECO:0000256" key="7">
    <source>
        <dbReference type="ARBA" id="ARBA00023242"/>
    </source>
</evidence>
<dbReference type="Gene3D" id="2.40.50.140">
    <property type="entry name" value="Nucleic acid-binding proteins"/>
    <property type="match status" value="1"/>
</dbReference>
<evidence type="ECO:0000256" key="8">
    <source>
        <dbReference type="ARBA" id="ARBA00030039"/>
    </source>
</evidence>
<evidence type="ECO:0000256" key="6">
    <source>
        <dbReference type="ARBA" id="ARBA00023125"/>
    </source>
</evidence>
<dbReference type="AlphaFoldDB" id="A0A8T0GSN9"/>
<evidence type="ECO:0000256" key="1">
    <source>
        <dbReference type="ARBA" id="ARBA00004123"/>
    </source>
</evidence>
<dbReference type="InterPro" id="IPR004365">
    <property type="entry name" value="NA-bd_OB_tRNA"/>
</dbReference>
<evidence type="ECO:0000313" key="10">
    <source>
        <dbReference type="EMBL" id="KAG0561379.1"/>
    </source>
</evidence>
<feature type="domain" description="OB" evidence="9">
    <location>
        <begin position="60"/>
        <end position="151"/>
    </location>
</feature>
<dbReference type="PANTHER" id="PTHR13989:SF33">
    <property type="entry name" value="CST COMPLEX SUBUNIT STN1"/>
    <property type="match status" value="1"/>
</dbReference>
<evidence type="ECO:0000256" key="3">
    <source>
        <dbReference type="ARBA" id="ARBA00017411"/>
    </source>
</evidence>
<gene>
    <name evidence="10" type="ORF">KC19_9G060400</name>
</gene>